<dbReference type="EMBL" id="FNES01000004">
    <property type="protein sequence ID" value="SDJ31327.1"/>
    <property type="molecule type" value="Genomic_DNA"/>
</dbReference>
<dbReference type="GO" id="GO:0022857">
    <property type="term" value="F:transmembrane transporter activity"/>
    <property type="evidence" value="ECO:0007669"/>
    <property type="project" value="InterPro"/>
</dbReference>
<evidence type="ECO:0000256" key="4">
    <source>
        <dbReference type="ARBA" id="ARBA00022475"/>
    </source>
</evidence>
<dbReference type="GO" id="GO:0033214">
    <property type="term" value="P:siderophore-iron import into cell"/>
    <property type="evidence" value="ECO:0007669"/>
    <property type="project" value="TreeGrafter"/>
</dbReference>
<organism evidence="9 10">
    <name type="scientific">Billgrantia gudaonensis</name>
    <dbReference type="NCBI Taxonomy" id="376427"/>
    <lineage>
        <taxon>Bacteria</taxon>
        <taxon>Pseudomonadati</taxon>
        <taxon>Pseudomonadota</taxon>
        <taxon>Gammaproteobacteria</taxon>
        <taxon>Oceanospirillales</taxon>
        <taxon>Halomonadaceae</taxon>
        <taxon>Billgrantia</taxon>
    </lineage>
</organism>
<keyword evidence="7 8" id="KW-0472">Membrane</keyword>
<feature type="transmembrane region" description="Helical" evidence="8">
    <location>
        <begin position="64"/>
        <end position="81"/>
    </location>
</feature>
<keyword evidence="5 8" id="KW-0812">Transmembrane</keyword>
<feature type="transmembrane region" description="Helical" evidence="8">
    <location>
        <begin position="151"/>
        <end position="171"/>
    </location>
</feature>
<evidence type="ECO:0000256" key="1">
    <source>
        <dbReference type="ARBA" id="ARBA00004651"/>
    </source>
</evidence>
<evidence type="ECO:0000256" key="5">
    <source>
        <dbReference type="ARBA" id="ARBA00022692"/>
    </source>
</evidence>
<dbReference type="PANTHER" id="PTHR30472:SF1">
    <property type="entry name" value="FE(3+) DICITRATE TRANSPORT SYSTEM PERMEASE PROTEIN FECC-RELATED"/>
    <property type="match status" value="1"/>
</dbReference>
<feature type="transmembrane region" description="Helical" evidence="8">
    <location>
        <begin position="239"/>
        <end position="268"/>
    </location>
</feature>
<dbReference type="AlphaFoldDB" id="A0A1G8SQ43"/>
<feature type="transmembrane region" description="Helical" evidence="8">
    <location>
        <begin position="309"/>
        <end position="327"/>
    </location>
</feature>
<evidence type="ECO:0000256" key="2">
    <source>
        <dbReference type="ARBA" id="ARBA00007935"/>
    </source>
</evidence>
<gene>
    <name evidence="9" type="ORF">SAMN04487954_10470</name>
</gene>
<dbReference type="GO" id="GO:0005886">
    <property type="term" value="C:plasma membrane"/>
    <property type="evidence" value="ECO:0007669"/>
    <property type="project" value="UniProtKB-SubCell"/>
</dbReference>
<dbReference type="RefSeq" id="WP_089684225.1">
    <property type="nucleotide sequence ID" value="NZ_FNES01000004.1"/>
</dbReference>
<accession>A0A1G8SQ43</accession>
<evidence type="ECO:0000313" key="10">
    <source>
        <dbReference type="Proteomes" id="UP000198525"/>
    </source>
</evidence>
<reference evidence="9 10" key="1">
    <citation type="submission" date="2016-10" db="EMBL/GenBank/DDBJ databases">
        <authorList>
            <person name="de Groot N.N."/>
        </authorList>
    </citation>
    <scope>NUCLEOTIDE SEQUENCE [LARGE SCALE GENOMIC DNA]</scope>
    <source>
        <strain evidence="9 10">CGMCC 1.6133</strain>
    </source>
</reference>
<dbReference type="CDD" id="cd06550">
    <property type="entry name" value="TM_ABC_iron-siderophores_like"/>
    <property type="match status" value="1"/>
</dbReference>
<dbReference type="Pfam" id="PF01032">
    <property type="entry name" value="FecCD"/>
    <property type="match status" value="1"/>
</dbReference>
<name>A0A1G8SQ43_9GAMM</name>
<sequence>MLKVPTARIVGLLLGVALAVAAAFASLVFGATEIAPTTLMDAVFRPDPESVEHLILRTERLPRAAIAALVGASLAVAGALMQTLTRNALAAPSVLGINAGAMCFVVVASAIFALRSPLALVWVAFLGALVAALLVASLGRERSGGLSPVRLVLAGVAVTALFVSLAQGLLIVDQARFESLLLWLAGSVAGRGLEVMTPLLPFFVAAALLCLLLVRQLNLLALDDDVVKGLGQRTGRVKLLAGAVIIVLAGGAVAMAGMIGFVGLIVPHMVRALYGRDHRWLLPGCALLGATLLLVADTLARFLMPPQEVPVGVMTALLGTPFFLYLARRRSLTP</sequence>
<evidence type="ECO:0000256" key="3">
    <source>
        <dbReference type="ARBA" id="ARBA00022448"/>
    </source>
</evidence>
<feature type="transmembrane region" description="Helical" evidence="8">
    <location>
        <begin position="93"/>
        <end position="113"/>
    </location>
</feature>
<dbReference type="OrthoDB" id="9055647at2"/>
<protein>
    <submittedName>
        <fullName evidence="9">Iron complex transport system permease protein</fullName>
    </submittedName>
</protein>
<evidence type="ECO:0000256" key="6">
    <source>
        <dbReference type="ARBA" id="ARBA00022989"/>
    </source>
</evidence>
<dbReference type="InterPro" id="IPR037294">
    <property type="entry name" value="ABC_BtuC-like"/>
</dbReference>
<evidence type="ECO:0000256" key="8">
    <source>
        <dbReference type="SAM" id="Phobius"/>
    </source>
</evidence>
<dbReference type="SUPFAM" id="SSF81345">
    <property type="entry name" value="ABC transporter involved in vitamin B12 uptake, BtuC"/>
    <property type="match status" value="1"/>
</dbReference>
<dbReference type="PANTHER" id="PTHR30472">
    <property type="entry name" value="FERRIC ENTEROBACTIN TRANSPORT SYSTEM PERMEASE PROTEIN"/>
    <property type="match status" value="1"/>
</dbReference>
<feature type="transmembrane region" description="Helical" evidence="8">
    <location>
        <begin position="200"/>
        <end position="219"/>
    </location>
</feature>
<dbReference type="STRING" id="376427.SAMN04487954_10470"/>
<comment type="subcellular location">
    <subcellularLocation>
        <location evidence="1">Cell membrane</location>
        <topology evidence="1">Multi-pass membrane protein</topology>
    </subcellularLocation>
</comment>
<keyword evidence="4" id="KW-1003">Cell membrane</keyword>
<dbReference type="FunFam" id="1.10.3470.10:FF:000001">
    <property type="entry name" value="Vitamin B12 ABC transporter permease BtuC"/>
    <property type="match status" value="1"/>
</dbReference>
<feature type="transmembrane region" description="Helical" evidence="8">
    <location>
        <begin position="119"/>
        <end position="139"/>
    </location>
</feature>
<dbReference type="Proteomes" id="UP000198525">
    <property type="component" value="Unassembled WGS sequence"/>
</dbReference>
<dbReference type="Gene3D" id="1.10.3470.10">
    <property type="entry name" value="ABC transporter involved in vitamin B12 uptake, BtuC"/>
    <property type="match status" value="1"/>
</dbReference>
<keyword evidence="6 8" id="KW-1133">Transmembrane helix</keyword>
<proteinExistence type="inferred from homology"/>
<keyword evidence="10" id="KW-1185">Reference proteome</keyword>
<evidence type="ECO:0000313" key="9">
    <source>
        <dbReference type="EMBL" id="SDJ31327.1"/>
    </source>
</evidence>
<dbReference type="InterPro" id="IPR000522">
    <property type="entry name" value="ABC_transptr_permease_BtuC"/>
</dbReference>
<keyword evidence="3" id="KW-0813">Transport</keyword>
<feature type="transmembrane region" description="Helical" evidence="8">
    <location>
        <begin position="280"/>
        <end position="303"/>
    </location>
</feature>
<comment type="similarity">
    <text evidence="2">Belongs to the binding-protein-dependent transport system permease family. FecCD subfamily.</text>
</comment>
<evidence type="ECO:0000256" key="7">
    <source>
        <dbReference type="ARBA" id="ARBA00023136"/>
    </source>
</evidence>